<comment type="caution">
    <text evidence="1">The sequence shown here is derived from an EMBL/GenBank/DDBJ whole genome shotgun (WGS) entry which is preliminary data.</text>
</comment>
<dbReference type="Proteomes" id="UP001444661">
    <property type="component" value="Unassembled WGS sequence"/>
</dbReference>
<evidence type="ECO:0000313" key="1">
    <source>
        <dbReference type="EMBL" id="KAK8029408.1"/>
    </source>
</evidence>
<gene>
    <name evidence="1" type="ORF">PG993_010699</name>
</gene>
<proteinExistence type="predicted"/>
<name>A0ABR1SC50_9PEZI</name>
<sequence>MALLLTNGWPLKAKEALAPFRRTHPSVAVEVHHTTAANKWLQIDSVVDKLRTSITFLVDSTVFLRPSSHFFRSGLAPFEDPSVVLVGTRKRGVGHTKERKKCLGIATY</sequence>
<evidence type="ECO:0008006" key="3">
    <source>
        <dbReference type="Google" id="ProtNLM"/>
    </source>
</evidence>
<evidence type="ECO:0000313" key="2">
    <source>
        <dbReference type="Proteomes" id="UP001444661"/>
    </source>
</evidence>
<dbReference type="EMBL" id="JAQQWK010000010">
    <property type="protein sequence ID" value="KAK8029408.1"/>
    <property type="molecule type" value="Genomic_DNA"/>
</dbReference>
<organism evidence="1 2">
    <name type="scientific">Apiospora rasikravindrae</name>
    <dbReference type="NCBI Taxonomy" id="990691"/>
    <lineage>
        <taxon>Eukaryota</taxon>
        <taxon>Fungi</taxon>
        <taxon>Dikarya</taxon>
        <taxon>Ascomycota</taxon>
        <taxon>Pezizomycotina</taxon>
        <taxon>Sordariomycetes</taxon>
        <taxon>Xylariomycetidae</taxon>
        <taxon>Amphisphaeriales</taxon>
        <taxon>Apiosporaceae</taxon>
        <taxon>Apiospora</taxon>
    </lineage>
</organism>
<reference evidence="1 2" key="1">
    <citation type="submission" date="2023-01" db="EMBL/GenBank/DDBJ databases">
        <title>Analysis of 21 Apiospora genomes using comparative genomics revels a genus with tremendous synthesis potential of carbohydrate active enzymes and secondary metabolites.</title>
        <authorList>
            <person name="Sorensen T."/>
        </authorList>
    </citation>
    <scope>NUCLEOTIDE SEQUENCE [LARGE SCALE GENOMIC DNA]</scope>
    <source>
        <strain evidence="1 2">CBS 33761</strain>
    </source>
</reference>
<accession>A0ABR1SC50</accession>
<keyword evidence="2" id="KW-1185">Reference proteome</keyword>
<protein>
    <recommendedName>
        <fullName evidence="3">LysR substrate-binding domain-containing protein</fullName>
    </recommendedName>
</protein>